<organism evidence="2 3">
    <name type="scientific">Coccomyxa viridis</name>
    <dbReference type="NCBI Taxonomy" id="1274662"/>
    <lineage>
        <taxon>Eukaryota</taxon>
        <taxon>Viridiplantae</taxon>
        <taxon>Chlorophyta</taxon>
        <taxon>core chlorophytes</taxon>
        <taxon>Trebouxiophyceae</taxon>
        <taxon>Trebouxiophyceae incertae sedis</taxon>
        <taxon>Coccomyxaceae</taxon>
        <taxon>Coccomyxa</taxon>
    </lineage>
</organism>
<keyword evidence="3" id="KW-1185">Reference proteome</keyword>
<feature type="compositionally biased region" description="Polar residues" evidence="1">
    <location>
        <begin position="603"/>
        <end position="612"/>
    </location>
</feature>
<gene>
    <name evidence="2" type="primary">g10700</name>
    <name evidence="2" type="ORF">VP750_LOCUS9598</name>
</gene>
<feature type="compositionally biased region" description="Low complexity" evidence="1">
    <location>
        <begin position="383"/>
        <end position="400"/>
    </location>
</feature>
<dbReference type="EMBL" id="CAXHTA020000017">
    <property type="protein sequence ID" value="CAL5227692.1"/>
    <property type="molecule type" value="Genomic_DNA"/>
</dbReference>
<dbReference type="Proteomes" id="UP001497392">
    <property type="component" value="Unassembled WGS sequence"/>
</dbReference>
<feature type="region of interest" description="Disordered" evidence="1">
    <location>
        <begin position="719"/>
        <end position="781"/>
    </location>
</feature>
<feature type="region of interest" description="Disordered" evidence="1">
    <location>
        <begin position="374"/>
        <end position="419"/>
    </location>
</feature>
<accession>A0ABP1G7B0</accession>
<evidence type="ECO:0000313" key="2">
    <source>
        <dbReference type="EMBL" id="CAL5227692.1"/>
    </source>
</evidence>
<proteinExistence type="predicted"/>
<sequence length="781" mass="86675">MSEAEGAEVPPHEHRSVCPLMTHDKWSLSERAHNAVAPPMKAYKLGKERWSYNQLKVEIHDSTQRMRLDPKLAKTIDPKKLPVRQQGYSAAFDMEFMNGSRLKVMFYICYSVPRRIATETGHKYEWDLVTRDHCKNGCPVRHSPFLLAYLALVLRNFSIAGPILRPIQRLGKLGKRSNVPQTETADPNQTKDPKFVYLSIDECGSHVGDRKTTFFRLVVGAYEVREDRETLLGTTCSEPFTVVRNNDNTEGASYSPIQIPVKHSWAGWSFGAVQHMHDLPHVHLPAAKLPKSPNMSTSPLSTASVVPLYDGLWPALRRPDQPSPSVRQLFQQPDAQHEGFTHLESSRLQQQSAAVVQTGAGAYPLPSFNAGYSHGEGATSAPRRWGGVARRTGRGRAQAGSLGSREACQGSFHPHSEAHGRNVTEDFHQDYFPQGEHPECGFRPYADTSGQDMMDAFSRRQYQQRPDVQQHGFLTRMGPQSHVQPRPEEHYEPAHMQYADARIAMEPQYPGFQRSRPIATQQSETAEEFRFMLPEQSQAPMHKRARIMEDEHLFSCLPVHGLSYTGLPGHQGGHSMPFAHAPLPSLEEGAPSPRLHAFASQGGPESSQQCNAYASEPGADSAPYTAGTYPQDDKEGNVESLQTMLSDPESMAPALPLEISFAAEQAANSHRPMDGSGSAHPAVSASLEDYPHTEQLRAEELTLPPHFLLGQYLEQQSNAMPPLRTSSSGMGQDSWGSQSRTASAGETSISDIHHRPVEGQLSIQEEEFVNNLLRKEPGGEC</sequence>
<reference evidence="2 3" key="1">
    <citation type="submission" date="2024-06" db="EMBL/GenBank/DDBJ databases">
        <authorList>
            <person name="Kraege A."/>
            <person name="Thomma B."/>
        </authorList>
    </citation>
    <scope>NUCLEOTIDE SEQUENCE [LARGE SCALE GENOMIC DNA]</scope>
</reference>
<protein>
    <submittedName>
        <fullName evidence="2">G10700 protein</fullName>
    </submittedName>
</protein>
<evidence type="ECO:0000313" key="3">
    <source>
        <dbReference type="Proteomes" id="UP001497392"/>
    </source>
</evidence>
<feature type="compositionally biased region" description="Polar residues" evidence="1">
    <location>
        <begin position="719"/>
        <end position="750"/>
    </location>
</feature>
<comment type="caution">
    <text evidence="2">The sequence shown here is derived from an EMBL/GenBank/DDBJ whole genome shotgun (WGS) entry which is preliminary data.</text>
</comment>
<feature type="region of interest" description="Disordered" evidence="1">
    <location>
        <begin position="575"/>
        <end position="635"/>
    </location>
</feature>
<name>A0ABP1G7B0_9CHLO</name>
<evidence type="ECO:0000256" key="1">
    <source>
        <dbReference type="SAM" id="MobiDB-lite"/>
    </source>
</evidence>